<proteinExistence type="predicted"/>
<dbReference type="OrthoDB" id="6591996at2759"/>
<evidence type="ECO:0000256" key="10">
    <source>
        <dbReference type="SAM" id="MobiDB-lite"/>
    </source>
</evidence>
<reference evidence="12 13" key="1">
    <citation type="submission" date="2019-11" db="EMBL/GenBank/DDBJ databases">
        <title>Whole genome sequence of Oryza granulata.</title>
        <authorList>
            <person name="Li W."/>
        </authorList>
    </citation>
    <scope>NUCLEOTIDE SEQUENCE [LARGE SCALE GENOMIC DNA]</scope>
    <source>
        <strain evidence="13">cv. Menghai</strain>
        <tissue evidence="12">Leaf</tissue>
    </source>
</reference>
<dbReference type="EMBL" id="SPHZ02000012">
    <property type="protein sequence ID" value="KAF0888445.1"/>
    <property type="molecule type" value="Genomic_DNA"/>
</dbReference>
<evidence type="ECO:0000256" key="8">
    <source>
        <dbReference type="ARBA" id="ARBA00023242"/>
    </source>
</evidence>
<dbReference type="Pfam" id="PF23115">
    <property type="entry name" value="zf-C2H2_STOP2_3rd"/>
    <property type="match status" value="1"/>
</dbReference>
<evidence type="ECO:0000256" key="5">
    <source>
        <dbReference type="ARBA" id="ARBA00022833"/>
    </source>
</evidence>
<evidence type="ECO:0000256" key="3">
    <source>
        <dbReference type="ARBA" id="ARBA00022737"/>
    </source>
</evidence>
<dbReference type="InterPro" id="IPR013087">
    <property type="entry name" value="Znf_C2H2_type"/>
</dbReference>
<feature type="domain" description="C2H2-type" evidence="11">
    <location>
        <begin position="227"/>
        <end position="254"/>
    </location>
</feature>
<dbReference type="Pfam" id="PF23118">
    <property type="entry name" value="zf-C2H2_STOP2_C"/>
    <property type="match status" value="1"/>
</dbReference>
<dbReference type="GO" id="GO:0010044">
    <property type="term" value="P:response to aluminum ion"/>
    <property type="evidence" value="ECO:0007669"/>
    <property type="project" value="InterPro"/>
</dbReference>
<dbReference type="PANTHER" id="PTHR46352">
    <property type="entry name" value="PROTEIN SENSITIVE TO PROTON RHIZOTOXICITY 1"/>
    <property type="match status" value="1"/>
</dbReference>
<gene>
    <name evidence="12" type="ORF">E2562_014256</name>
</gene>
<dbReference type="GO" id="GO:0008270">
    <property type="term" value="F:zinc ion binding"/>
    <property type="evidence" value="ECO:0007669"/>
    <property type="project" value="UniProtKB-KW"/>
</dbReference>
<evidence type="ECO:0000256" key="4">
    <source>
        <dbReference type="ARBA" id="ARBA00022771"/>
    </source>
</evidence>
<keyword evidence="2" id="KW-0479">Metal-binding</keyword>
<dbReference type="Pfam" id="PF00096">
    <property type="entry name" value="zf-C2H2"/>
    <property type="match status" value="1"/>
</dbReference>
<accession>A0A6G1BJD1</accession>
<dbReference type="PROSITE" id="PS50157">
    <property type="entry name" value="ZINC_FINGER_C2H2_2"/>
    <property type="match status" value="1"/>
</dbReference>
<feature type="region of interest" description="Disordered" evidence="10">
    <location>
        <begin position="371"/>
        <end position="401"/>
    </location>
</feature>
<keyword evidence="8" id="KW-0539">Nucleus</keyword>
<keyword evidence="4 9" id="KW-0863">Zinc-finger</keyword>
<dbReference type="InterPro" id="IPR036236">
    <property type="entry name" value="Znf_C2H2_sf"/>
</dbReference>
<evidence type="ECO:0000256" key="6">
    <source>
        <dbReference type="ARBA" id="ARBA00023015"/>
    </source>
</evidence>
<feature type="region of interest" description="Disordered" evidence="10">
    <location>
        <begin position="140"/>
        <end position="165"/>
    </location>
</feature>
<feature type="compositionally biased region" description="Low complexity" evidence="10">
    <location>
        <begin position="380"/>
        <end position="390"/>
    </location>
</feature>
<protein>
    <recommendedName>
        <fullName evidence="11">C2H2-type domain-containing protein</fullName>
    </recommendedName>
</protein>
<dbReference type="SUPFAM" id="SSF57667">
    <property type="entry name" value="beta-beta-alpha zinc fingers"/>
    <property type="match status" value="1"/>
</dbReference>
<keyword evidence="6" id="KW-0805">Transcription regulation</keyword>
<dbReference type="GO" id="GO:0010447">
    <property type="term" value="P:response to acidic pH"/>
    <property type="evidence" value="ECO:0007669"/>
    <property type="project" value="InterPro"/>
</dbReference>
<comment type="subcellular location">
    <subcellularLocation>
        <location evidence="1">Nucleus</location>
    </subcellularLocation>
</comment>
<organism evidence="12 13">
    <name type="scientific">Oryza meyeriana var. granulata</name>
    <dbReference type="NCBI Taxonomy" id="110450"/>
    <lineage>
        <taxon>Eukaryota</taxon>
        <taxon>Viridiplantae</taxon>
        <taxon>Streptophyta</taxon>
        <taxon>Embryophyta</taxon>
        <taxon>Tracheophyta</taxon>
        <taxon>Spermatophyta</taxon>
        <taxon>Magnoliopsida</taxon>
        <taxon>Liliopsida</taxon>
        <taxon>Poales</taxon>
        <taxon>Poaceae</taxon>
        <taxon>BOP clade</taxon>
        <taxon>Oryzoideae</taxon>
        <taxon>Oryzeae</taxon>
        <taxon>Oryzinae</taxon>
        <taxon>Oryza</taxon>
        <taxon>Oryza meyeriana</taxon>
    </lineage>
</organism>
<dbReference type="PANTHER" id="PTHR46352:SF2">
    <property type="entry name" value="ZINC FINGER PROTEIN STAR3"/>
    <property type="match status" value="1"/>
</dbReference>
<evidence type="ECO:0000256" key="9">
    <source>
        <dbReference type="PROSITE-ProRule" id="PRU00042"/>
    </source>
</evidence>
<evidence type="ECO:0000256" key="1">
    <source>
        <dbReference type="ARBA" id="ARBA00004123"/>
    </source>
</evidence>
<keyword evidence="3" id="KW-0677">Repeat</keyword>
<dbReference type="Proteomes" id="UP000479710">
    <property type="component" value="Unassembled WGS sequence"/>
</dbReference>
<dbReference type="AlphaFoldDB" id="A0A6G1BJD1"/>
<dbReference type="SMART" id="SM00355">
    <property type="entry name" value="ZnF_C2H2"/>
    <property type="match status" value="3"/>
</dbReference>
<evidence type="ECO:0000256" key="2">
    <source>
        <dbReference type="ARBA" id="ARBA00022723"/>
    </source>
</evidence>
<dbReference type="InterPro" id="IPR044300">
    <property type="entry name" value="STOP1/2"/>
</dbReference>
<evidence type="ECO:0000259" key="11">
    <source>
        <dbReference type="PROSITE" id="PS50157"/>
    </source>
</evidence>
<dbReference type="PROSITE" id="PS00028">
    <property type="entry name" value="ZINC_FINGER_C2H2_1"/>
    <property type="match status" value="1"/>
</dbReference>
<comment type="caution">
    <text evidence="12">The sequence shown here is derived from an EMBL/GenBank/DDBJ whole genome shotgun (WGS) entry which is preliminary data.</text>
</comment>
<keyword evidence="5" id="KW-0862">Zinc</keyword>
<dbReference type="Gene3D" id="3.30.160.60">
    <property type="entry name" value="Classic Zinc Finger"/>
    <property type="match status" value="2"/>
</dbReference>
<evidence type="ECO:0000256" key="7">
    <source>
        <dbReference type="ARBA" id="ARBA00023163"/>
    </source>
</evidence>
<dbReference type="InterPro" id="IPR059161">
    <property type="entry name" value="Znf-C2H2_STOP1/2_3rd"/>
</dbReference>
<keyword evidence="13" id="KW-1185">Reference proteome</keyword>
<feature type="region of interest" description="Disordered" evidence="10">
    <location>
        <begin position="255"/>
        <end position="276"/>
    </location>
</feature>
<name>A0A6G1BJD1_9ORYZ</name>
<sequence>MDPDQTNPIRDQAANLSAMNPLYQFMADQDALLGMGMQQQQLLPSASIRHMDWSPDTMLDNLTFIEEKIRQVKDVIRAMAGRRASESVTGELAQQQQQQLVNADLTCLIVQLISTAGSLLPSLKNSSFLSRSLPPAAGAGQAVSLAGETSSSVRNEVNKEEEMGSPDYEELFKEWTNDSVLAAGEEQDVKFDAGGADGESPPVQAPAAEAYQVLQLEEDEILAPHTHFCSICGKGFKRDANLRMHMRGHGDEYKSAAALAKPPPAAGGSEEEQQPERRYSCPFAGCKRNRLHASFQPLKTILCVKNHYKRSHCEKRHVCGRCGAKKFSVMADLKTHEKHCGRDRWLCSCGTSFSRKDKLFAHVALFQGHAPALPPPPPMTTTTSSAPAPSGRRHKQEPAGAAASFTWGGASTSCGGGDALLDVRGIAGVGSGGDEFFSAGSFDSIDFGFGQLDAFPGDSSLAMLLPSEQFTEDRENNEK</sequence>
<evidence type="ECO:0000313" key="13">
    <source>
        <dbReference type="Proteomes" id="UP000479710"/>
    </source>
</evidence>
<dbReference type="InterPro" id="IPR058196">
    <property type="entry name" value="zf-C2H2_STOP1/2_C"/>
</dbReference>
<evidence type="ECO:0000313" key="12">
    <source>
        <dbReference type="EMBL" id="KAF0888445.1"/>
    </source>
</evidence>
<keyword evidence="7" id="KW-0804">Transcription</keyword>